<evidence type="ECO:0000313" key="2">
    <source>
        <dbReference type="EMBL" id="NMK55309.1"/>
    </source>
</evidence>
<keyword evidence="1" id="KW-0812">Transmembrane</keyword>
<dbReference type="Pfam" id="PF11337">
    <property type="entry name" value="DUF3139"/>
    <property type="match status" value="1"/>
</dbReference>
<reference evidence="4 5" key="1">
    <citation type="journal article" date="2019" name="Sci. Transl. Med.">
        <title>Quorum sensing between bacterial species on the skin protects against epidermal injury in atopic dermatitis.</title>
        <authorList>
            <person name="Williams M.R."/>
        </authorList>
    </citation>
    <scope>NUCLEOTIDE SEQUENCE [LARGE SCALE GENOMIC DNA]</scope>
    <source>
        <strain evidence="4 5">H8</strain>
    </source>
</reference>
<dbReference type="InterPro" id="IPR021486">
    <property type="entry name" value="DUF3139"/>
</dbReference>
<evidence type="ECO:0000313" key="4">
    <source>
        <dbReference type="EMBL" id="TBW76075.1"/>
    </source>
</evidence>
<comment type="caution">
    <text evidence="4">The sequence shown here is derived from an EMBL/GenBank/DDBJ whole genome shotgun (WGS) entry which is preliminary data.</text>
</comment>
<dbReference type="RefSeq" id="WP_030061380.1">
    <property type="nucleotide sequence ID" value="NZ_AP014956.1"/>
</dbReference>
<evidence type="ECO:0000313" key="7">
    <source>
        <dbReference type="Proteomes" id="UP000550736"/>
    </source>
</evidence>
<reference evidence="6 7" key="2">
    <citation type="submission" date="2020-04" db="EMBL/GenBank/DDBJ databases">
        <title>The Epidemiology and Molecular Characteristics of Linezolid-Resistant Staphylococcus capitis in Huashan Hospital, Shanghai.</title>
        <authorList>
            <person name="Ding L."/>
            <person name="Li P."/>
            <person name="Yang Y."/>
            <person name="Lin D."/>
            <person name="Xu X."/>
        </authorList>
    </citation>
    <scope>NUCLEOTIDE SEQUENCE [LARGE SCALE GENOMIC DNA]</scope>
    <source>
        <strain evidence="3 7">12-86</strain>
        <strain evidence="2 6">17-84</strain>
    </source>
</reference>
<evidence type="ECO:0000313" key="5">
    <source>
        <dbReference type="Proteomes" id="UP000291949"/>
    </source>
</evidence>
<dbReference type="Proteomes" id="UP000538955">
    <property type="component" value="Unassembled WGS sequence"/>
</dbReference>
<evidence type="ECO:0000313" key="3">
    <source>
        <dbReference type="EMBL" id="NMK98638.1"/>
    </source>
</evidence>
<dbReference type="Proteomes" id="UP000550736">
    <property type="component" value="Unassembled WGS sequence"/>
</dbReference>
<evidence type="ECO:0000313" key="6">
    <source>
        <dbReference type="Proteomes" id="UP000538955"/>
    </source>
</evidence>
<keyword evidence="1" id="KW-0472">Membrane</keyword>
<name>A0A7Z8E2E1_STACP</name>
<evidence type="ECO:0000256" key="1">
    <source>
        <dbReference type="SAM" id="Phobius"/>
    </source>
</evidence>
<feature type="transmembrane region" description="Helical" evidence="1">
    <location>
        <begin position="6"/>
        <end position="29"/>
    </location>
</feature>
<accession>A0A7Z8E2E1</accession>
<dbReference type="EMBL" id="JABBMI010000091">
    <property type="protein sequence ID" value="NMK55309.1"/>
    <property type="molecule type" value="Genomic_DNA"/>
</dbReference>
<dbReference type="EMBL" id="JABBLX010000055">
    <property type="protein sequence ID" value="NMK98638.1"/>
    <property type="molecule type" value="Genomic_DNA"/>
</dbReference>
<organism evidence="4 5">
    <name type="scientific">Staphylococcus capitis</name>
    <dbReference type="NCBI Taxonomy" id="29388"/>
    <lineage>
        <taxon>Bacteria</taxon>
        <taxon>Bacillati</taxon>
        <taxon>Bacillota</taxon>
        <taxon>Bacilli</taxon>
        <taxon>Bacillales</taxon>
        <taxon>Staphylococcaceae</taxon>
        <taxon>Staphylococcus</taxon>
    </lineage>
</organism>
<proteinExistence type="predicted"/>
<keyword evidence="1" id="KW-1133">Transmembrane helix</keyword>
<sequence length="136" mass="16435">MKKEYTLNYIIPISILIALIVVPILIFTLGKHIYLNYQKHEEDKLEAKVHSVLKQKGWENKIKTEKPNFTLNTGERDVVVTFKDEPYNTYQYEVNDDGKVTGDAELKMKYQERFDNDKKYREYRKRHHFEEKYDLK</sequence>
<keyword evidence="6" id="KW-1185">Reference proteome</keyword>
<dbReference type="EMBL" id="SCHC01000003">
    <property type="protein sequence ID" value="TBW76075.1"/>
    <property type="molecule type" value="Genomic_DNA"/>
</dbReference>
<dbReference type="Proteomes" id="UP000291949">
    <property type="component" value="Unassembled WGS sequence"/>
</dbReference>
<protein>
    <submittedName>
        <fullName evidence="4">DUF3139 domain-containing protein</fullName>
    </submittedName>
</protein>
<dbReference type="AlphaFoldDB" id="A0A7Z8E2E1"/>
<gene>
    <name evidence="4" type="ORF">EQ811_09520</name>
    <name evidence="3" type="ORF">HHM13_11275</name>
    <name evidence="2" type="ORF">HHM24_11355</name>
</gene>